<evidence type="ECO:0000313" key="1">
    <source>
        <dbReference type="EMBL" id="GAA3043531.1"/>
    </source>
</evidence>
<accession>A0ABP6LLM0</accession>
<keyword evidence="2" id="KW-1185">Reference proteome</keyword>
<dbReference type="InterPro" id="IPR008912">
    <property type="entry name" value="Uncharacterised_CoxE"/>
</dbReference>
<organism evidence="1 2">
    <name type="scientific">Gordonia defluvii</name>
    <dbReference type="NCBI Taxonomy" id="283718"/>
    <lineage>
        <taxon>Bacteria</taxon>
        <taxon>Bacillati</taxon>
        <taxon>Actinomycetota</taxon>
        <taxon>Actinomycetes</taxon>
        <taxon>Mycobacteriales</taxon>
        <taxon>Gordoniaceae</taxon>
        <taxon>Gordonia</taxon>
    </lineage>
</organism>
<dbReference type="NCBIfam" id="NF047783">
    <property type="entry name" value="VWA_dom_MadC"/>
    <property type="match status" value="1"/>
</dbReference>
<gene>
    <name evidence="1" type="ORF">GCM10010528_23850</name>
</gene>
<sequence length="525" mass="56321">MLAGPVAQLGAEVTPVGATRPAPAGNEQILAQLAVAFGSVLRALSVAVSPAEVIEIRRVLDIVGGADLVQLQNALRSVTVKYSYERDAFDEAFALFFLGHHGPGGPADLPRVRGLLSALPEELEWDEDFEGAGRMIGADEHTVEIGDLMAEDPDARERVGESAHREENDFSVSAGAEQLHVDTDSSTVSGGVTYTVEIDHADASHVGELTSAGTRVSGSTLRLADAAALLRALDATDGRQAYSVDGAAGLDEVALAELADALTRFVDALTDRLTAASIVGTDDDPSTHIHRDQADIDRACHRLVQRMRGAPRRVSRLAAGGRLDFRRTMRAAVATDGVPLELWRRKRRPGPVRLLVLVDVSISVRPVTGFILRLAQTLHRFGDRCEVIAFVDRPVQVTAALRTASPDGALAAVLAADGLDLSATSDYGRMWHELLDEHGDLITTRTSVLVVGDARSNAFDPRVDLFAELARRTFRVAWLTPEPKRYWSQTGCALGDYAEHCSAVVSARDGGEVLQRCDELGAALR</sequence>
<protein>
    <submittedName>
        <fullName evidence="1">VWA domain-containing protein</fullName>
    </submittedName>
</protein>
<dbReference type="Proteomes" id="UP001501035">
    <property type="component" value="Unassembled WGS sequence"/>
</dbReference>
<name>A0ABP6LLM0_9ACTN</name>
<dbReference type="Pfam" id="PF05762">
    <property type="entry name" value="VWA_CoxE"/>
    <property type="match status" value="1"/>
</dbReference>
<dbReference type="EMBL" id="BAAAVS010000050">
    <property type="protein sequence ID" value="GAA3043531.1"/>
    <property type="molecule type" value="Genomic_DNA"/>
</dbReference>
<dbReference type="PANTHER" id="PTHR39338:SF5">
    <property type="entry name" value="BLR6139 PROTEIN"/>
    <property type="match status" value="1"/>
</dbReference>
<reference evidence="2" key="1">
    <citation type="journal article" date="2019" name="Int. J. Syst. Evol. Microbiol.">
        <title>The Global Catalogue of Microorganisms (GCM) 10K type strain sequencing project: providing services to taxonomists for standard genome sequencing and annotation.</title>
        <authorList>
            <consortium name="The Broad Institute Genomics Platform"/>
            <consortium name="The Broad Institute Genome Sequencing Center for Infectious Disease"/>
            <person name="Wu L."/>
            <person name="Ma J."/>
        </authorList>
    </citation>
    <scope>NUCLEOTIDE SEQUENCE [LARGE SCALE GENOMIC DNA]</scope>
    <source>
        <strain evidence="2">JCM 14234</strain>
    </source>
</reference>
<comment type="caution">
    <text evidence="1">The sequence shown here is derived from an EMBL/GenBank/DDBJ whole genome shotgun (WGS) entry which is preliminary data.</text>
</comment>
<dbReference type="PANTHER" id="PTHR39338">
    <property type="entry name" value="BLL5662 PROTEIN-RELATED"/>
    <property type="match status" value="1"/>
</dbReference>
<evidence type="ECO:0000313" key="2">
    <source>
        <dbReference type="Proteomes" id="UP001501035"/>
    </source>
</evidence>
<proteinExistence type="predicted"/>